<feature type="signal peptide" evidence="1">
    <location>
        <begin position="1"/>
        <end position="24"/>
    </location>
</feature>
<gene>
    <name evidence="3" type="ORF">ACFO3Q_00685</name>
</gene>
<dbReference type="EMBL" id="JBHSGG010000002">
    <property type="protein sequence ID" value="MFC4726694.1"/>
    <property type="molecule type" value="Genomic_DNA"/>
</dbReference>
<feature type="domain" description="Lysozyme inhibitor LprI-like N-terminal" evidence="2">
    <location>
        <begin position="38"/>
        <end position="128"/>
    </location>
</feature>
<accession>A0ABV9NHD2</accession>
<dbReference type="InterPro" id="IPR009739">
    <property type="entry name" value="LprI-like_N"/>
</dbReference>
<dbReference type="Proteomes" id="UP001595892">
    <property type="component" value="Unassembled WGS sequence"/>
</dbReference>
<dbReference type="Gene3D" id="1.20.1270.180">
    <property type="match status" value="1"/>
</dbReference>
<evidence type="ECO:0000259" key="2">
    <source>
        <dbReference type="Pfam" id="PF07007"/>
    </source>
</evidence>
<keyword evidence="4" id="KW-1185">Reference proteome</keyword>
<dbReference type="RefSeq" id="WP_377002604.1">
    <property type="nucleotide sequence ID" value="NZ_JBHSGG010000002.1"/>
</dbReference>
<evidence type="ECO:0000256" key="1">
    <source>
        <dbReference type="SAM" id="SignalP"/>
    </source>
</evidence>
<name>A0ABV9NHD2_9GAMM</name>
<protein>
    <submittedName>
        <fullName evidence="3">Lysozyme inhibitor LprI family protein</fullName>
    </submittedName>
</protein>
<comment type="caution">
    <text evidence="3">The sequence shown here is derived from an EMBL/GenBank/DDBJ whole genome shotgun (WGS) entry which is preliminary data.</text>
</comment>
<evidence type="ECO:0000313" key="4">
    <source>
        <dbReference type="Proteomes" id="UP001595892"/>
    </source>
</evidence>
<evidence type="ECO:0000313" key="3">
    <source>
        <dbReference type="EMBL" id="MFC4726694.1"/>
    </source>
</evidence>
<dbReference type="Pfam" id="PF07007">
    <property type="entry name" value="LprI"/>
    <property type="match status" value="1"/>
</dbReference>
<sequence>MSRLPDARWLFALVLAAWCGPASADAPDCTGPGAIADADLCMAQDFERLDRALGDAVRDLLAQMEAFAASGACSSCSAEQLDRAQRQWLRFREDDCEAVYAIAADGSGRNQARLDCLIDHTRTRTVQLDTLYRRAL</sequence>
<organism evidence="3 4">
    <name type="scientific">Coralloluteibacterium thermophilum</name>
    <dbReference type="NCBI Taxonomy" id="2707049"/>
    <lineage>
        <taxon>Bacteria</taxon>
        <taxon>Pseudomonadati</taxon>
        <taxon>Pseudomonadota</taxon>
        <taxon>Gammaproteobacteria</taxon>
        <taxon>Lysobacterales</taxon>
        <taxon>Lysobacteraceae</taxon>
        <taxon>Coralloluteibacterium</taxon>
    </lineage>
</organism>
<proteinExistence type="predicted"/>
<reference evidence="4" key="1">
    <citation type="journal article" date="2019" name="Int. J. Syst. Evol. Microbiol.">
        <title>The Global Catalogue of Microorganisms (GCM) 10K type strain sequencing project: providing services to taxonomists for standard genome sequencing and annotation.</title>
        <authorList>
            <consortium name="The Broad Institute Genomics Platform"/>
            <consortium name="The Broad Institute Genome Sequencing Center for Infectious Disease"/>
            <person name="Wu L."/>
            <person name="Ma J."/>
        </authorList>
    </citation>
    <scope>NUCLEOTIDE SEQUENCE [LARGE SCALE GENOMIC DNA]</scope>
    <source>
        <strain evidence="4">CGMCC 1.13574</strain>
    </source>
</reference>
<feature type="chain" id="PRO_5046949919" evidence="1">
    <location>
        <begin position="25"/>
        <end position="136"/>
    </location>
</feature>
<keyword evidence="1" id="KW-0732">Signal</keyword>